<dbReference type="PANTHER" id="PTHR43261:SF6">
    <property type="entry name" value="ELONGATION FACTOR G-LIKE PROTEIN"/>
    <property type="match status" value="1"/>
</dbReference>
<keyword evidence="2" id="KW-0342">GTP-binding</keyword>
<dbReference type="InterPro" id="IPR035647">
    <property type="entry name" value="EFG_III/V"/>
</dbReference>
<dbReference type="AlphaFoldDB" id="A0A1K1NEN0"/>
<dbReference type="CDD" id="cd01434">
    <property type="entry name" value="EFG_mtEFG1_IV"/>
    <property type="match status" value="1"/>
</dbReference>
<dbReference type="InterPro" id="IPR009000">
    <property type="entry name" value="Transl_B-barrel_sf"/>
</dbReference>
<reference evidence="4 5" key="1">
    <citation type="submission" date="2016-11" db="EMBL/GenBank/DDBJ databases">
        <authorList>
            <person name="Jaros S."/>
            <person name="Januszkiewicz K."/>
            <person name="Wedrychowicz H."/>
        </authorList>
    </citation>
    <scope>NUCLEOTIDE SEQUENCE [LARGE SCALE GENOMIC DNA]</scope>
    <source>
        <strain evidence="4 5">YL228</strain>
    </source>
</reference>
<dbReference type="InterPro" id="IPR005225">
    <property type="entry name" value="Small_GTP-bd"/>
</dbReference>
<dbReference type="GO" id="GO:0003924">
    <property type="term" value="F:GTPase activity"/>
    <property type="evidence" value="ECO:0007669"/>
    <property type="project" value="InterPro"/>
</dbReference>
<dbReference type="InterPro" id="IPR000795">
    <property type="entry name" value="T_Tr_GTP-bd_dom"/>
</dbReference>
<keyword evidence="1" id="KW-0547">Nucleotide-binding</keyword>
<dbReference type="Gene3D" id="3.30.230.10">
    <property type="match status" value="1"/>
</dbReference>
<dbReference type="SUPFAM" id="SSF50447">
    <property type="entry name" value="Translation proteins"/>
    <property type="match status" value="1"/>
</dbReference>
<dbReference type="Pfam" id="PF22042">
    <property type="entry name" value="EF-G_D2"/>
    <property type="match status" value="1"/>
</dbReference>
<dbReference type="Gene3D" id="3.40.50.300">
    <property type="entry name" value="P-loop containing nucleotide triphosphate hydrolases"/>
    <property type="match status" value="1"/>
</dbReference>
<dbReference type="NCBIfam" id="NF009381">
    <property type="entry name" value="PRK12740.1-5"/>
    <property type="match status" value="1"/>
</dbReference>
<dbReference type="Gene3D" id="2.40.30.10">
    <property type="entry name" value="Translation factors"/>
    <property type="match status" value="1"/>
</dbReference>
<dbReference type="InterPro" id="IPR014721">
    <property type="entry name" value="Ribsml_uS5_D2-typ_fold_subgr"/>
</dbReference>
<keyword evidence="4" id="KW-0251">Elongation factor</keyword>
<dbReference type="Pfam" id="PF14492">
    <property type="entry name" value="EFG_III"/>
    <property type="match status" value="1"/>
</dbReference>
<dbReference type="FunFam" id="3.30.230.10:FF:000003">
    <property type="entry name" value="Elongation factor G"/>
    <property type="match status" value="1"/>
</dbReference>
<name>A0A1K1NEN0_RUMFL</name>
<dbReference type="CDD" id="cd04088">
    <property type="entry name" value="EFG_mtEFG_II"/>
    <property type="match status" value="1"/>
</dbReference>
<dbReference type="NCBIfam" id="NF009891">
    <property type="entry name" value="PRK13351.1-1"/>
    <property type="match status" value="1"/>
</dbReference>
<dbReference type="InterPro" id="IPR027417">
    <property type="entry name" value="P-loop_NTPase"/>
</dbReference>
<evidence type="ECO:0000259" key="3">
    <source>
        <dbReference type="PROSITE" id="PS51722"/>
    </source>
</evidence>
<evidence type="ECO:0000256" key="1">
    <source>
        <dbReference type="ARBA" id="ARBA00022741"/>
    </source>
</evidence>
<dbReference type="Pfam" id="PF03764">
    <property type="entry name" value="EFG_IV"/>
    <property type="match status" value="1"/>
</dbReference>
<dbReference type="GO" id="GO:0003746">
    <property type="term" value="F:translation elongation factor activity"/>
    <property type="evidence" value="ECO:0007669"/>
    <property type="project" value="UniProtKB-KW"/>
</dbReference>
<dbReference type="CDD" id="cd16262">
    <property type="entry name" value="EFG_III"/>
    <property type="match status" value="1"/>
</dbReference>
<proteinExistence type="predicted"/>
<dbReference type="SUPFAM" id="SSF52540">
    <property type="entry name" value="P-loop containing nucleoside triphosphate hydrolases"/>
    <property type="match status" value="1"/>
</dbReference>
<evidence type="ECO:0000313" key="5">
    <source>
        <dbReference type="Proteomes" id="UP000183461"/>
    </source>
</evidence>
<dbReference type="PANTHER" id="PTHR43261">
    <property type="entry name" value="TRANSLATION ELONGATION FACTOR G-RELATED"/>
    <property type="match status" value="1"/>
</dbReference>
<dbReference type="SMART" id="SM00838">
    <property type="entry name" value="EFG_C"/>
    <property type="match status" value="1"/>
</dbReference>
<dbReference type="Proteomes" id="UP000183461">
    <property type="component" value="Unassembled WGS sequence"/>
</dbReference>
<dbReference type="Gene3D" id="3.30.70.240">
    <property type="match status" value="1"/>
</dbReference>
<dbReference type="InterPro" id="IPR041095">
    <property type="entry name" value="EFG_II"/>
</dbReference>
<dbReference type="Gene3D" id="3.30.70.870">
    <property type="entry name" value="Elongation Factor G (Translational Gtpase), domain 3"/>
    <property type="match status" value="1"/>
</dbReference>
<dbReference type="InterPro" id="IPR020568">
    <property type="entry name" value="Ribosomal_Su5_D2-typ_SF"/>
</dbReference>
<feature type="domain" description="Tr-type G" evidence="3">
    <location>
        <begin position="7"/>
        <end position="284"/>
    </location>
</feature>
<dbReference type="SUPFAM" id="SSF54211">
    <property type="entry name" value="Ribosomal protein S5 domain 2-like"/>
    <property type="match status" value="1"/>
</dbReference>
<dbReference type="GO" id="GO:0032790">
    <property type="term" value="P:ribosome disassembly"/>
    <property type="evidence" value="ECO:0007669"/>
    <property type="project" value="TreeGrafter"/>
</dbReference>
<organism evidence="4 5">
    <name type="scientific">Ruminococcus flavefaciens</name>
    <dbReference type="NCBI Taxonomy" id="1265"/>
    <lineage>
        <taxon>Bacteria</taxon>
        <taxon>Bacillati</taxon>
        <taxon>Bacillota</taxon>
        <taxon>Clostridia</taxon>
        <taxon>Eubacteriales</taxon>
        <taxon>Oscillospiraceae</taxon>
        <taxon>Ruminococcus</taxon>
    </lineage>
</organism>
<dbReference type="SUPFAM" id="SSF54980">
    <property type="entry name" value="EF-G C-terminal domain-like"/>
    <property type="match status" value="2"/>
</dbReference>
<dbReference type="InterPro" id="IPR000640">
    <property type="entry name" value="EFG_V-like"/>
</dbReference>
<evidence type="ECO:0000256" key="2">
    <source>
        <dbReference type="ARBA" id="ARBA00023134"/>
    </source>
</evidence>
<dbReference type="Pfam" id="PF00009">
    <property type="entry name" value="GTP_EFTU"/>
    <property type="match status" value="1"/>
</dbReference>
<dbReference type="InterPro" id="IPR005517">
    <property type="entry name" value="Transl_elong_EFG/EF2_IV"/>
</dbReference>
<dbReference type="InterPro" id="IPR047872">
    <property type="entry name" value="EFG_IV"/>
</dbReference>
<dbReference type="InterPro" id="IPR009022">
    <property type="entry name" value="EFG_III"/>
</dbReference>
<dbReference type="FunFam" id="3.30.70.240:FF:000001">
    <property type="entry name" value="Elongation factor G"/>
    <property type="match status" value="1"/>
</dbReference>
<keyword evidence="4" id="KW-0648">Protein biosynthesis</keyword>
<dbReference type="PROSITE" id="PS51722">
    <property type="entry name" value="G_TR_2"/>
    <property type="match status" value="1"/>
</dbReference>
<dbReference type="NCBIfam" id="TIGR00231">
    <property type="entry name" value="small_GTP"/>
    <property type="match status" value="1"/>
</dbReference>
<dbReference type="EMBL" id="FPIP01000004">
    <property type="protein sequence ID" value="SFW33775.1"/>
    <property type="molecule type" value="Genomic_DNA"/>
</dbReference>
<dbReference type="InterPro" id="IPR053905">
    <property type="entry name" value="EF-G-like_DII"/>
</dbReference>
<dbReference type="RefSeq" id="WP_072300188.1">
    <property type="nucleotide sequence ID" value="NZ_FPIP01000004.1"/>
</dbReference>
<protein>
    <submittedName>
        <fullName evidence="4">Elongation factor G</fullName>
    </submittedName>
</protein>
<accession>A0A1K1NEN0</accession>
<dbReference type="InterPro" id="IPR035649">
    <property type="entry name" value="EFG_V"/>
</dbReference>
<gene>
    <name evidence="4" type="ORF">SAMN02910280_1919</name>
</gene>
<dbReference type="SMART" id="SM00889">
    <property type="entry name" value="EFG_IV"/>
    <property type="match status" value="1"/>
</dbReference>
<sequence length="693" mass="75293">MKEYDVNKVKNIAFAGHNGSGKTSLAEAILYKAGASDRLGKTADGTTVCDYDPEEIKRQISIGTSLASFEYNDLKVNLLDTPGLFDFAAEMIEGIRASDTVMITVSAKSGVKVGARKAYEEAVKQGKSKMFVVTKIDDKDANFFNVLTELKTVFGPTVCPVVVPVVSNGQIVEYVNLIEMKCYKYDAKGNPVETEMPTAEISEKFEYRIDGLVAAVSEAVAETSEELMEKFFEGEAFTQKELIDGIHDGMNRGIITPVVCTSAADLGGIDMLLKEIELLLPSPNEVFAAEAYTPTQEVVEVKCDVNDPLSAFVFKTVADPFVGKMSFIRVMSGKLSANSDVMNSTTGTAEKIGKLYSLCGKKQTEVSAAMAGDIVVASKISANTGDTLSDSSRVVEFGKMEFPRPCYSMAVKAKAQGDEAKISVSMQRLIEEDPTLTYAQDETTKEQILSGLGEQHIEVAAAKLKTKFGVEVNLTVPKIAYKETIRKKVKVQGRHKKQSGGHGQFGDVWIEFEPCVSDTLVFEEKIFGGAVPKNYFPAVQKGLEESVKKGVLAGCPVVGLKAILVDGSYHPVDSSEMAFKTAASIAYKEGLRQADPVMLEPIGELKVIAPDENTGDIMGELNKRRGRVLGMEPVGSGITQILAEVPMREMHDFAMYLRQTTRGMGSFTFDFVRYEQLPANLLAEVISSVGNVE</sequence>
<dbReference type="GO" id="GO:0005525">
    <property type="term" value="F:GTP binding"/>
    <property type="evidence" value="ECO:0007669"/>
    <property type="project" value="UniProtKB-KW"/>
</dbReference>
<dbReference type="CDD" id="cd03713">
    <property type="entry name" value="EFG_mtEFG_C"/>
    <property type="match status" value="1"/>
</dbReference>
<dbReference type="Pfam" id="PF00679">
    <property type="entry name" value="EFG_C"/>
    <property type="match status" value="1"/>
</dbReference>
<evidence type="ECO:0000313" key="4">
    <source>
        <dbReference type="EMBL" id="SFW33775.1"/>
    </source>
</evidence>